<evidence type="ECO:0000256" key="2">
    <source>
        <dbReference type="ARBA" id="ARBA00022840"/>
    </source>
</evidence>
<dbReference type="Pfam" id="PF25601">
    <property type="entry name" value="AAA_lid_14"/>
    <property type="match status" value="1"/>
</dbReference>
<evidence type="ECO:0000259" key="3">
    <source>
        <dbReference type="PROSITE" id="PS50045"/>
    </source>
</evidence>
<gene>
    <name evidence="4" type="ORF">U14_04553</name>
</gene>
<dbReference type="HOGENOM" id="CLU_773073_0_0_0"/>
<dbReference type="EMBL" id="DF820459">
    <property type="protein sequence ID" value="GAK53288.1"/>
    <property type="molecule type" value="Genomic_DNA"/>
</dbReference>
<sequence>MEKILNNVMFKSEAMQQILREIGPYIESAATILLYGESGSGMGFLAQAIHHASGRPGKFLSIPGFALEKETIKQQFLGVDDRPGWLEETDKGTIFVKRLSEMSLDIQEQLAAIMGNRSVDGRLLFPRIGRTDMIEVNNRFIFSMTHDFNIAMQDELTNRRFFEEMQRRGGKIVRVPALRERKNDMIEIANHLIANFAKKYGASTGGLSDSAKNVLLNYNWPGNIEELKQVLETIIAKERNLATISHEQLPDNIIHPEVKGENNYRLKLKDDAKFIATVISASLNVQTEQKKLRLDAKELQEIRRVEDTSFAPPKFKYFLLRLKDGSQISGKILDKKLLLQTSFDPAYEIDPQNIVSMYVV</sequence>
<dbReference type="InterPro" id="IPR058031">
    <property type="entry name" value="AAA_lid_NorR"/>
</dbReference>
<reference evidence="4" key="1">
    <citation type="journal article" date="2015" name="PeerJ">
        <title>First genomic representation of candidate bacterial phylum KSB3 points to enhanced environmental sensing as a trigger of wastewater bulking.</title>
        <authorList>
            <person name="Sekiguchi Y."/>
            <person name="Ohashi A."/>
            <person name="Parks D.H."/>
            <person name="Yamauchi T."/>
            <person name="Tyson G.W."/>
            <person name="Hugenholtz P."/>
        </authorList>
    </citation>
    <scope>NUCLEOTIDE SEQUENCE [LARGE SCALE GENOMIC DNA]</scope>
</reference>
<name>A0A0S6W0Q7_9BACT</name>
<proteinExistence type="predicted"/>
<evidence type="ECO:0000256" key="1">
    <source>
        <dbReference type="ARBA" id="ARBA00022741"/>
    </source>
</evidence>
<dbReference type="SUPFAM" id="SSF52540">
    <property type="entry name" value="P-loop containing nucleoside triphosphate hydrolases"/>
    <property type="match status" value="1"/>
</dbReference>
<dbReference type="Proteomes" id="UP000030700">
    <property type="component" value="Unassembled WGS sequence"/>
</dbReference>
<keyword evidence="5" id="KW-1185">Reference proteome</keyword>
<evidence type="ECO:0000313" key="4">
    <source>
        <dbReference type="EMBL" id="GAK53288.1"/>
    </source>
</evidence>
<evidence type="ECO:0000313" key="5">
    <source>
        <dbReference type="Proteomes" id="UP000030700"/>
    </source>
</evidence>
<dbReference type="PANTHER" id="PTHR32071:SF57">
    <property type="entry name" value="C4-DICARBOXYLATE TRANSPORT TRANSCRIPTIONAL REGULATORY PROTEIN DCTD"/>
    <property type="match status" value="1"/>
</dbReference>
<dbReference type="Gene3D" id="1.10.8.60">
    <property type="match status" value="1"/>
</dbReference>
<keyword evidence="1" id="KW-0547">Nucleotide-binding</keyword>
<protein>
    <submittedName>
        <fullName evidence="4">PAS modulated sigma54 specific transcriptional regulator, Fis family</fullName>
    </submittedName>
</protein>
<dbReference type="AlphaFoldDB" id="A0A0S6W0Q7"/>
<organism evidence="4">
    <name type="scientific">Candidatus Moduliflexus flocculans</name>
    <dbReference type="NCBI Taxonomy" id="1499966"/>
    <lineage>
        <taxon>Bacteria</taxon>
        <taxon>Candidatus Moduliflexota</taxon>
        <taxon>Candidatus Moduliflexia</taxon>
        <taxon>Candidatus Moduliflexales</taxon>
        <taxon>Candidatus Moduliflexaceae</taxon>
    </lineage>
</organism>
<dbReference type="GO" id="GO:0006355">
    <property type="term" value="P:regulation of DNA-templated transcription"/>
    <property type="evidence" value="ECO:0007669"/>
    <property type="project" value="InterPro"/>
</dbReference>
<dbReference type="STRING" id="1499966.U14_04553"/>
<feature type="domain" description="Sigma-54 factor interaction" evidence="3">
    <location>
        <begin position="8"/>
        <end position="236"/>
    </location>
</feature>
<accession>A0A0S6W0Q7</accession>
<dbReference type="InterPro" id="IPR027417">
    <property type="entry name" value="P-loop_NTPase"/>
</dbReference>
<dbReference type="InterPro" id="IPR002078">
    <property type="entry name" value="Sigma_54_int"/>
</dbReference>
<dbReference type="PROSITE" id="PS50045">
    <property type="entry name" value="SIGMA54_INTERACT_4"/>
    <property type="match status" value="1"/>
</dbReference>
<dbReference type="GO" id="GO:0005524">
    <property type="term" value="F:ATP binding"/>
    <property type="evidence" value="ECO:0007669"/>
    <property type="project" value="UniProtKB-KW"/>
</dbReference>
<dbReference type="Pfam" id="PF00158">
    <property type="entry name" value="Sigma54_activat"/>
    <property type="match status" value="1"/>
</dbReference>
<dbReference type="PANTHER" id="PTHR32071">
    <property type="entry name" value="TRANSCRIPTIONAL REGULATORY PROTEIN"/>
    <property type="match status" value="1"/>
</dbReference>
<keyword evidence="2" id="KW-0067">ATP-binding</keyword>
<dbReference type="Gene3D" id="3.40.50.300">
    <property type="entry name" value="P-loop containing nucleotide triphosphate hydrolases"/>
    <property type="match status" value="1"/>
</dbReference>